<reference evidence="1" key="1">
    <citation type="submission" date="2020-10" db="EMBL/GenBank/DDBJ databases">
        <authorList>
            <person name="Gilroy R."/>
        </authorList>
    </citation>
    <scope>NUCLEOTIDE SEQUENCE</scope>
    <source>
        <strain evidence="1">13766</strain>
    </source>
</reference>
<accession>A0A9D1G027</accession>
<dbReference type="Gene3D" id="3.90.245.10">
    <property type="entry name" value="Ribonucleoside hydrolase-like"/>
    <property type="match status" value="1"/>
</dbReference>
<comment type="caution">
    <text evidence="1">The sequence shown here is derived from an EMBL/GenBank/DDBJ whole genome shotgun (WGS) entry which is preliminary data.</text>
</comment>
<dbReference type="AlphaFoldDB" id="A0A9D1G027"/>
<name>A0A9D1G027_9FIRM</name>
<dbReference type="Proteomes" id="UP000824140">
    <property type="component" value="Unassembled WGS sequence"/>
</dbReference>
<evidence type="ECO:0000313" key="1">
    <source>
        <dbReference type="EMBL" id="HIS92288.1"/>
    </source>
</evidence>
<dbReference type="EMBL" id="DVJN01000092">
    <property type="protein sequence ID" value="HIS92288.1"/>
    <property type="molecule type" value="Genomic_DNA"/>
</dbReference>
<protein>
    <recommendedName>
        <fullName evidence="3">Inosine/uridine-preferring nucleoside hydrolase domain-containing protein</fullName>
    </recommendedName>
</protein>
<proteinExistence type="predicted"/>
<dbReference type="InterPro" id="IPR036452">
    <property type="entry name" value="Ribo_hydro-like"/>
</dbReference>
<organism evidence="1 2">
    <name type="scientific">Candidatus Alectryocaccomicrobium excrementavium</name>
    <dbReference type="NCBI Taxonomy" id="2840668"/>
    <lineage>
        <taxon>Bacteria</taxon>
        <taxon>Bacillati</taxon>
        <taxon>Bacillota</taxon>
        <taxon>Clostridia</taxon>
        <taxon>Candidatus Alectryocaccomicrobium</taxon>
    </lineage>
</organism>
<dbReference type="GO" id="GO:0016799">
    <property type="term" value="F:hydrolase activity, hydrolyzing N-glycosyl compounds"/>
    <property type="evidence" value="ECO:0007669"/>
    <property type="project" value="InterPro"/>
</dbReference>
<gene>
    <name evidence="1" type="ORF">IAA84_04645</name>
</gene>
<evidence type="ECO:0000313" key="2">
    <source>
        <dbReference type="Proteomes" id="UP000824140"/>
    </source>
</evidence>
<evidence type="ECO:0008006" key="3">
    <source>
        <dbReference type="Google" id="ProtNLM"/>
    </source>
</evidence>
<sequence length="327" mass="36480">MVSVVHQADLYRPHQDPDDHWDLACQYALAKLARQTLQGIMMDFPYAGGPGDPDICAIAQMNTICGFNVPYGIGAKAGENASAAANLLLSVLENSSEPVVVHLAGSCVDVALALQARPDLFERHCAALYLHAGAAQDDRQLEYNVALAPWAYTRVHAAPCPVYWLPCFHRVPDWGKEDMQVGKHGTFYRFVQGDILRNLPKRVQNYFLYMFTEDTNPRYLQALEQPVAEKALERYCAQARNMWCTAGLLHAVGWAVDAQGKCVPIDSSGAIYHFIPVQVECSENGRTRWRECSEGESNSRLFTLRDVAAYPQAMTRAMQTILRALEE</sequence>
<dbReference type="SUPFAM" id="SSF53590">
    <property type="entry name" value="Nucleoside hydrolase"/>
    <property type="match status" value="1"/>
</dbReference>
<reference evidence="1" key="2">
    <citation type="journal article" date="2021" name="PeerJ">
        <title>Extensive microbial diversity within the chicken gut microbiome revealed by metagenomics and culture.</title>
        <authorList>
            <person name="Gilroy R."/>
            <person name="Ravi A."/>
            <person name="Getino M."/>
            <person name="Pursley I."/>
            <person name="Horton D.L."/>
            <person name="Alikhan N.F."/>
            <person name="Baker D."/>
            <person name="Gharbi K."/>
            <person name="Hall N."/>
            <person name="Watson M."/>
            <person name="Adriaenssens E.M."/>
            <person name="Foster-Nyarko E."/>
            <person name="Jarju S."/>
            <person name="Secka A."/>
            <person name="Antonio M."/>
            <person name="Oren A."/>
            <person name="Chaudhuri R.R."/>
            <person name="La Ragione R."/>
            <person name="Hildebrand F."/>
            <person name="Pallen M.J."/>
        </authorList>
    </citation>
    <scope>NUCLEOTIDE SEQUENCE</scope>
    <source>
        <strain evidence="1">13766</strain>
    </source>
</reference>